<keyword evidence="3" id="KW-1185">Reference proteome</keyword>
<dbReference type="Proteomes" id="UP000215027">
    <property type="component" value="Chromosome I"/>
</dbReference>
<feature type="domain" description="DUF2779" evidence="1">
    <location>
        <begin position="377"/>
        <end position="509"/>
    </location>
</feature>
<dbReference type="Pfam" id="PF11074">
    <property type="entry name" value="DUF2779"/>
    <property type="match status" value="1"/>
</dbReference>
<dbReference type="EMBL" id="LN890655">
    <property type="protein sequence ID" value="CUS02589.2"/>
    <property type="molecule type" value="Genomic_DNA"/>
</dbReference>
<name>A0A160T0I7_9CHLR</name>
<protein>
    <recommendedName>
        <fullName evidence="1">DUF2779 domain-containing protein</fullName>
    </recommendedName>
</protein>
<dbReference type="OrthoDB" id="9783873at2"/>
<evidence type="ECO:0000313" key="2">
    <source>
        <dbReference type="EMBL" id="CUS02589.2"/>
    </source>
</evidence>
<dbReference type="RefSeq" id="WP_095042187.1">
    <property type="nucleotide sequence ID" value="NZ_LN890655.1"/>
</dbReference>
<evidence type="ECO:0000313" key="3">
    <source>
        <dbReference type="Proteomes" id="UP000215027"/>
    </source>
</evidence>
<gene>
    <name evidence="2" type="ORF">CFX0092_A0711</name>
</gene>
<evidence type="ECO:0000259" key="1">
    <source>
        <dbReference type="Pfam" id="PF11074"/>
    </source>
</evidence>
<accession>A0A160T0I7</accession>
<sequence>MHHYYLTKSDFKVARTCPTKLYYRKKGYPTHDDGNEYLATLADQGYLIEALARTLYPDGRWVGYTPDVEAAAWETMAALTDNCTLFEATFISGGRMARADILTRRGDVFELMEIKSCGFDRQQYEAQQAAGQPTLFRAPRHPAEIQRDWQPYLEDAAFQVAVVQDLFPGARVIPYLMMPDTSRPCFIDGLHHRFVLRSHHDDQGETALPAADYADDPRDIRRNPILARVNVSAEVDILLPEVRQLAAEYLAGLLPALTRVVTPPSLNCQGCEYRVADGERRGFHECWGELADVKPHIFDLYHVQDVGGRKDPLANRLLAQGKAGLFDIAEKELTRRDGTVGEQSQRQARQIAYTRANREWVDDGLGPALEDLVYPLYFIDFETCAPAVPRYRGMRPFETIAFQWSCHLATAPDATLQHSEWLQTADTFPNGVFAAALRRRLGDEGSILVWSSHEATVLGAIRRQLIERGEADSEIVAWIGDTLANGRLVDLHRLALRHYFHPRMGGRTSLKVVADAVWQSNPAIRARLPQYLVVTEEGQASPYQALPPLTIAGRQIAVAEGTGAILAYYTMMERLAANATLEANQWRQLLRQYCGLDTMAMVMVWWHWRALTGR</sequence>
<dbReference type="AlphaFoldDB" id="A0A160T0I7"/>
<reference evidence="2" key="1">
    <citation type="submission" date="2016-01" db="EMBL/GenBank/DDBJ databases">
        <authorList>
            <person name="Mcilroy J.S."/>
            <person name="Karst M S."/>
            <person name="Albertsen M."/>
        </authorList>
    </citation>
    <scope>NUCLEOTIDE SEQUENCE</scope>
    <source>
        <strain evidence="2">Cfx-K</strain>
    </source>
</reference>
<dbReference type="KEGG" id="pbf:CFX0092_A0711"/>
<organism evidence="2 3">
    <name type="scientific">Candidatus Promineifilum breve</name>
    <dbReference type="NCBI Taxonomy" id="1806508"/>
    <lineage>
        <taxon>Bacteria</taxon>
        <taxon>Bacillati</taxon>
        <taxon>Chloroflexota</taxon>
        <taxon>Ardenticatenia</taxon>
        <taxon>Candidatus Promineifilales</taxon>
        <taxon>Candidatus Promineifilaceae</taxon>
        <taxon>Candidatus Promineifilum</taxon>
    </lineage>
</organism>
<proteinExistence type="predicted"/>
<dbReference type="InterPro" id="IPR021301">
    <property type="entry name" value="DUF2779"/>
</dbReference>